<protein>
    <submittedName>
        <fullName evidence="4">TetR/AcrR family transcriptional regulator</fullName>
    </submittedName>
</protein>
<dbReference type="Proteomes" id="UP000515728">
    <property type="component" value="Chromosome"/>
</dbReference>
<dbReference type="InterPro" id="IPR001647">
    <property type="entry name" value="HTH_TetR"/>
</dbReference>
<dbReference type="InterPro" id="IPR050109">
    <property type="entry name" value="HTH-type_TetR-like_transc_reg"/>
</dbReference>
<keyword evidence="1 2" id="KW-0238">DNA-binding</keyword>
<sequence>MTTAPRPRDSAATRAALLAAARALFAERGYDGTTVRGVADRAGVNQALLFRYFGNKEALFAEAVSEQALAPLSEGPPETLLERMLTTMFDDAAGSAMFFAVLSSGGRAGEAVRAELGAAYRSAFAALAETDDPVDADLRATLLLSWLLGLGQARPEIGTVDGVVVAHVLRGARALLRG</sequence>
<accession>A0A7G7MB92</accession>
<dbReference type="Pfam" id="PF17920">
    <property type="entry name" value="TetR_C_16"/>
    <property type="match status" value="1"/>
</dbReference>
<dbReference type="InterPro" id="IPR041678">
    <property type="entry name" value="TetR_C_16"/>
</dbReference>
<dbReference type="InterPro" id="IPR023772">
    <property type="entry name" value="DNA-bd_HTH_TetR-type_CS"/>
</dbReference>
<dbReference type="GO" id="GO:0003700">
    <property type="term" value="F:DNA-binding transcription factor activity"/>
    <property type="evidence" value="ECO:0007669"/>
    <property type="project" value="TreeGrafter"/>
</dbReference>
<feature type="DNA-binding region" description="H-T-H motif" evidence="2">
    <location>
        <begin position="34"/>
        <end position="53"/>
    </location>
</feature>
<evidence type="ECO:0000313" key="5">
    <source>
        <dbReference type="Proteomes" id="UP000515728"/>
    </source>
</evidence>
<dbReference type="InterPro" id="IPR036271">
    <property type="entry name" value="Tet_transcr_reg_TetR-rel_C_sf"/>
</dbReference>
<keyword evidence="5" id="KW-1185">Reference proteome</keyword>
<dbReference type="PROSITE" id="PS01081">
    <property type="entry name" value="HTH_TETR_1"/>
    <property type="match status" value="1"/>
</dbReference>
<dbReference type="RefSeq" id="WP_185716815.1">
    <property type="nucleotide sequence ID" value="NZ_BAAAWI010000001.1"/>
</dbReference>
<dbReference type="AlphaFoldDB" id="A0A7G7MB92"/>
<dbReference type="Pfam" id="PF00440">
    <property type="entry name" value="TetR_N"/>
    <property type="match status" value="1"/>
</dbReference>
<dbReference type="PRINTS" id="PR00455">
    <property type="entry name" value="HTHTETR"/>
</dbReference>
<proteinExistence type="predicted"/>
<evidence type="ECO:0000259" key="3">
    <source>
        <dbReference type="PROSITE" id="PS50977"/>
    </source>
</evidence>
<dbReference type="PROSITE" id="PS50977">
    <property type="entry name" value="HTH_TETR_2"/>
    <property type="match status" value="1"/>
</dbReference>
<evidence type="ECO:0000256" key="1">
    <source>
        <dbReference type="ARBA" id="ARBA00023125"/>
    </source>
</evidence>
<dbReference type="SUPFAM" id="SSF48498">
    <property type="entry name" value="Tetracyclin repressor-like, C-terminal domain"/>
    <property type="match status" value="1"/>
</dbReference>
<dbReference type="SUPFAM" id="SSF46689">
    <property type="entry name" value="Homeodomain-like"/>
    <property type="match status" value="1"/>
</dbReference>
<evidence type="ECO:0000256" key="2">
    <source>
        <dbReference type="PROSITE-ProRule" id="PRU00335"/>
    </source>
</evidence>
<name>A0A7G7MB92_9PSEU</name>
<gene>
    <name evidence="4" type="ORF">H6H00_17420</name>
</gene>
<evidence type="ECO:0000313" key="4">
    <source>
        <dbReference type="EMBL" id="QNG50053.1"/>
    </source>
</evidence>
<dbReference type="InterPro" id="IPR009057">
    <property type="entry name" value="Homeodomain-like_sf"/>
</dbReference>
<organism evidence="4 5">
    <name type="scientific">Pseudonocardia petroleophila</name>
    <dbReference type="NCBI Taxonomy" id="37331"/>
    <lineage>
        <taxon>Bacteria</taxon>
        <taxon>Bacillati</taxon>
        <taxon>Actinomycetota</taxon>
        <taxon>Actinomycetes</taxon>
        <taxon>Pseudonocardiales</taxon>
        <taxon>Pseudonocardiaceae</taxon>
        <taxon>Pseudonocardia</taxon>
    </lineage>
</organism>
<dbReference type="Gene3D" id="1.10.357.10">
    <property type="entry name" value="Tetracycline Repressor, domain 2"/>
    <property type="match status" value="1"/>
</dbReference>
<dbReference type="EMBL" id="CP060131">
    <property type="protein sequence ID" value="QNG50053.1"/>
    <property type="molecule type" value="Genomic_DNA"/>
</dbReference>
<dbReference type="KEGG" id="ppel:H6H00_17420"/>
<dbReference type="PANTHER" id="PTHR30055">
    <property type="entry name" value="HTH-TYPE TRANSCRIPTIONAL REGULATOR RUTR"/>
    <property type="match status" value="1"/>
</dbReference>
<reference evidence="4 5" key="1">
    <citation type="submission" date="2020-08" db="EMBL/GenBank/DDBJ databases">
        <authorList>
            <person name="Mo P."/>
        </authorList>
    </citation>
    <scope>NUCLEOTIDE SEQUENCE [LARGE SCALE GENOMIC DNA]</scope>
    <source>
        <strain evidence="4 5">CGMCC 4.1532</strain>
    </source>
</reference>
<dbReference type="GO" id="GO:0000976">
    <property type="term" value="F:transcription cis-regulatory region binding"/>
    <property type="evidence" value="ECO:0007669"/>
    <property type="project" value="TreeGrafter"/>
</dbReference>
<dbReference type="PANTHER" id="PTHR30055:SF235">
    <property type="entry name" value="TRANSCRIPTIONAL REGULATORY PROTEIN"/>
    <property type="match status" value="1"/>
</dbReference>
<feature type="domain" description="HTH tetR-type" evidence="3">
    <location>
        <begin position="11"/>
        <end position="71"/>
    </location>
</feature>